<gene>
    <name evidence="8" type="ORF">DYU05_04625</name>
</gene>
<evidence type="ECO:0000256" key="1">
    <source>
        <dbReference type="ARBA" id="ARBA00022490"/>
    </source>
</evidence>
<dbReference type="InterPro" id="IPR022882">
    <property type="entry name" value="tRNA_adenine-N6_MeTrfase"/>
</dbReference>
<name>A0A3E2NV51_9SPHI</name>
<dbReference type="RefSeq" id="WP_117381796.1">
    <property type="nucleotide sequence ID" value="NZ_QWDE01000001.1"/>
</dbReference>
<dbReference type="InterPro" id="IPR029063">
    <property type="entry name" value="SAM-dependent_MTases_sf"/>
</dbReference>
<dbReference type="PROSITE" id="PS00092">
    <property type="entry name" value="N6_MTASE"/>
    <property type="match status" value="1"/>
</dbReference>
<evidence type="ECO:0000256" key="4">
    <source>
        <dbReference type="ARBA" id="ARBA00022691"/>
    </source>
</evidence>
<evidence type="ECO:0000259" key="7">
    <source>
        <dbReference type="Pfam" id="PF05175"/>
    </source>
</evidence>
<sequence>MDIFRFKQFGINQAGCAMKVNTDGVLLGAIAGEGTPESILDIGTGTGVVALMLAQRFPTARVDAVDIDVSAAKTAGENFEKSDFRDRLSIFPMSFEEHLNSDNQTRYDLIVSNPPFFLNSLASKGAQKSMARHTDEGFFEKLVSSVADHLTQDGSCTMVLPPEIADLVNDLFLAKGLHLQAITYISSFPQSQPHREIVTFGKLTNVVTEAELTIYEQQKVYSTEYRDTLKNFLTIF</sequence>
<evidence type="ECO:0000313" key="8">
    <source>
        <dbReference type="EMBL" id="RFZ84894.1"/>
    </source>
</evidence>
<dbReference type="Pfam" id="PF05175">
    <property type="entry name" value="MTS"/>
    <property type="match status" value="1"/>
</dbReference>
<proteinExistence type="inferred from homology"/>
<dbReference type="OrthoDB" id="5383291at2"/>
<dbReference type="Gene3D" id="3.40.50.150">
    <property type="entry name" value="Vaccinia Virus protein VP39"/>
    <property type="match status" value="1"/>
</dbReference>
<organism evidence="8 9">
    <name type="scientific">Mucilaginibacter terrenus</name>
    <dbReference type="NCBI Taxonomy" id="2482727"/>
    <lineage>
        <taxon>Bacteria</taxon>
        <taxon>Pseudomonadati</taxon>
        <taxon>Bacteroidota</taxon>
        <taxon>Sphingobacteriia</taxon>
        <taxon>Sphingobacteriales</taxon>
        <taxon>Sphingobacteriaceae</taxon>
        <taxon>Mucilaginibacter</taxon>
    </lineage>
</organism>
<protein>
    <recommendedName>
        <fullName evidence="6">tRNA1(Val) (adenine(37)-N6)-methyltransferase</fullName>
        <ecNumber evidence="6">2.1.1.223</ecNumber>
    </recommendedName>
    <alternativeName>
        <fullName evidence="6">tRNA m6A37 methyltransferase</fullName>
    </alternativeName>
</protein>
<dbReference type="CDD" id="cd02440">
    <property type="entry name" value="AdoMet_MTases"/>
    <property type="match status" value="1"/>
</dbReference>
<comment type="subcellular location">
    <subcellularLocation>
        <location evidence="6">Cytoplasm</location>
    </subcellularLocation>
</comment>
<comment type="similarity">
    <text evidence="6">Belongs to the methyltransferase superfamily. tRNA (adenine-N(6)-)-methyltransferase family.</text>
</comment>
<keyword evidence="3 6" id="KW-0808">Transferase</keyword>
<dbReference type="InterPro" id="IPR007848">
    <property type="entry name" value="Small_mtfrase_dom"/>
</dbReference>
<comment type="catalytic activity">
    <reaction evidence="6">
        <text>adenosine(37) in tRNA1(Val) + S-adenosyl-L-methionine = N(6)-methyladenosine(37) in tRNA1(Val) + S-adenosyl-L-homocysteine + H(+)</text>
        <dbReference type="Rhea" id="RHEA:43160"/>
        <dbReference type="Rhea" id="RHEA-COMP:10369"/>
        <dbReference type="Rhea" id="RHEA-COMP:10370"/>
        <dbReference type="ChEBI" id="CHEBI:15378"/>
        <dbReference type="ChEBI" id="CHEBI:57856"/>
        <dbReference type="ChEBI" id="CHEBI:59789"/>
        <dbReference type="ChEBI" id="CHEBI:74411"/>
        <dbReference type="ChEBI" id="CHEBI:74449"/>
        <dbReference type="EC" id="2.1.1.223"/>
    </reaction>
</comment>
<reference evidence="8 9" key="1">
    <citation type="submission" date="2018-08" db="EMBL/GenBank/DDBJ databases">
        <title>Mucilaginibacter terrae sp. nov., isolated from manganese diggings.</title>
        <authorList>
            <person name="Huang Y."/>
            <person name="Zhou Z."/>
        </authorList>
    </citation>
    <scope>NUCLEOTIDE SEQUENCE [LARGE SCALE GENOMIC DNA]</scope>
    <source>
        <strain evidence="8 9">ZH6</strain>
    </source>
</reference>
<dbReference type="GO" id="GO:0032259">
    <property type="term" value="P:methylation"/>
    <property type="evidence" value="ECO:0007669"/>
    <property type="project" value="UniProtKB-KW"/>
</dbReference>
<dbReference type="EC" id="2.1.1.223" evidence="6"/>
<keyword evidence="9" id="KW-1185">Reference proteome</keyword>
<comment type="caution">
    <text evidence="8">The sequence shown here is derived from an EMBL/GenBank/DDBJ whole genome shotgun (WGS) entry which is preliminary data.</text>
</comment>
<evidence type="ECO:0000256" key="2">
    <source>
        <dbReference type="ARBA" id="ARBA00022603"/>
    </source>
</evidence>
<dbReference type="InterPro" id="IPR002052">
    <property type="entry name" value="DNA_methylase_N6_adenine_CS"/>
</dbReference>
<dbReference type="AlphaFoldDB" id="A0A3E2NV51"/>
<keyword evidence="4 6" id="KW-0949">S-adenosyl-L-methionine</keyword>
<evidence type="ECO:0000256" key="3">
    <source>
        <dbReference type="ARBA" id="ARBA00022679"/>
    </source>
</evidence>
<dbReference type="HAMAP" id="MF_01872">
    <property type="entry name" value="tRNA_methyltr_YfiC"/>
    <property type="match status" value="1"/>
</dbReference>
<evidence type="ECO:0000313" key="9">
    <source>
        <dbReference type="Proteomes" id="UP000260823"/>
    </source>
</evidence>
<comment type="function">
    <text evidence="6">Specifically methylates the adenine in position 37 of tRNA(1)(Val) (anticodon cmo5UAC).</text>
</comment>
<dbReference type="GO" id="GO:0003676">
    <property type="term" value="F:nucleic acid binding"/>
    <property type="evidence" value="ECO:0007669"/>
    <property type="project" value="InterPro"/>
</dbReference>
<dbReference type="PANTHER" id="PTHR47739">
    <property type="entry name" value="TRNA1(VAL) (ADENINE(37)-N6)-METHYLTRANSFERASE"/>
    <property type="match status" value="1"/>
</dbReference>
<keyword evidence="5 6" id="KW-0819">tRNA processing</keyword>
<dbReference type="GO" id="GO:0008033">
    <property type="term" value="P:tRNA processing"/>
    <property type="evidence" value="ECO:0007669"/>
    <property type="project" value="UniProtKB-UniRule"/>
</dbReference>
<dbReference type="Proteomes" id="UP000260823">
    <property type="component" value="Unassembled WGS sequence"/>
</dbReference>
<evidence type="ECO:0000256" key="6">
    <source>
        <dbReference type="HAMAP-Rule" id="MF_01872"/>
    </source>
</evidence>
<evidence type="ECO:0000256" key="5">
    <source>
        <dbReference type="ARBA" id="ARBA00022694"/>
    </source>
</evidence>
<feature type="domain" description="Methyltransferase small" evidence="7">
    <location>
        <begin position="35"/>
        <end position="159"/>
    </location>
</feature>
<dbReference type="GO" id="GO:0005737">
    <property type="term" value="C:cytoplasm"/>
    <property type="evidence" value="ECO:0007669"/>
    <property type="project" value="UniProtKB-SubCell"/>
</dbReference>
<dbReference type="GO" id="GO:0016430">
    <property type="term" value="F:tRNA (adenine-N6)-methyltransferase activity"/>
    <property type="evidence" value="ECO:0007669"/>
    <property type="project" value="UniProtKB-UniRule"/>
</dbReference>
<dbReference type="SUPFAM" id="SSF53335">
    <property type="entry name" value="S-adenosyl-L-methionine-dependent methyltransferases"/>
    <property type="match status" value="1"/>
</dbReference>
<keyword evidence="2 6" id="KW-0489">Methyltransferase</keyword>
<dbReference type="EMBL" id="QWDE01000001">
    <property type="protein sequence ID" value="RFZ84894.1"/>
    <property type="molecule type" value="Genomic_DNA"/>
</dbReference>
<dbReference type="InterPro" id="IPR050210">
    <property type="entry name" value="tRNA_Adenine-N(6)_MTase"/>
</dbReference>
<keyword evidence="1 6" id="KW-0963">Cytoplasm</keyword>
<accession>A0A3E2NV51</accession>
<dbReference type="PANTHER" id="PTHR47739:SF1">
    <property type="entry name" value="TRNA1(VAL) (ADENINE(37)-N6)-METHYLTRANSFERASE"/>
    <property type="match status" value="1"/>
</dbReference>